<dbReference type="InterPro" id="IPR037026">
    <property type="entry name" value="Vgr_OB-fold_dom_sf"/>
</dbReference>
<keyword evidence="3" id="KW-1185">Reference proteome</keyword>
<comment type="caution">
    <text evidence="2">The sequence shown here is derived from an EMBL/GenBank/DDBJ whole genome shotgun (WGS) entry which is preliminary data.</text>
</comment>
<dbReference type="OrthoDB" id="5478177at2"/>
<evidence type="ECO:0000259" key="1">
    <source>
        <dbReference type="Pfam" id="PF22178"/>
    </source>
</evidence>
<dbReference type="Pfam" id="PF05954">
    <property type="entry name" value="Phage_GPD"/>
    <property type="match status" value="1"/>
</dbReference>
<dbReference type="Gene3D" id="2.40.50.230">
    <property type="entry name" value="Gp5 N-terminal domain"/>
    <property type="match status" value="1"/>
</dbReference>
<evidence type="ECO:0000313" key="2">
    <source>
        <dbReference type="EMBL" id="TKD09460.1"/>
    </source>
</evidence>
<dbReference type="SUPFAM" id="SSF69349">
    <property type="entry name" value="Phage fibre proteins"/>
    <property type="match status" value="1"/>
</dbReference>
<dbReference type="EMBL" id="SSMQ01000010">
    <property type="protein sequence ID" value="TKD09460.1"/>
    <property type="molecule type" value="Genomic_DNA"/>
</dbReference>
<dbReference type="InterPro" id="IPR006533">
    <property type="entry name" value="T6SS_Vgr_RhsGE"/>
</dbReference>
<accession>A0A4U1JED8</accession>
<feature type="domain" description="Gp5/Type VI secretion system Vgr C-terminal trimerisation" evidence="1">
    <location>
        <begin position="446"/>
        <end position="534"/>
    </location>
</feature>
<evidence type="ECO:0000313" key="3">
    <source>
        <dbReference type="Proteomes" id="UP000309215"/>
    </source>
</evidence>
<sequence length="726" mass="79696">MELAFAELVVTGTEVRRVLSLRGQEALSTLFRYEVEVEVELPLPDVDVVIGAEATLTLRDQAHKERVVTGVVAEASARALDNERGRATIVLRPMMWRQSLGRDCYASQDVRVQDVVDDVLADYTGKYRWALTRSYPRYPYRAQYREDDWTYVSRLLEEEGIYYWFDHDAGSITVFSDNSAAAPEMPGGALLPWVRESALQPKQDAVTQLGSMSAASTGRFEAKSYDLKRPLVPIKAKAGAGRHEVYDAPGGGTGMEAILEVRVRDQRDAAVAARAGVMGLSTSVRPFPGVTLEIDGHPVAKMNGRYLVTRVEVDGDEHQPCDTRFWAIRAEVVFRPQRLTPEAKQAGLQLGQVIGPDGQEVHPDELARVRTILHWDRLGPRNEKGGTWMRVAQRAAPGSMLFPRMGWNVATFNEEGGVDAPSVIWRIHDGERLPEYKLPGNMTRVVWKTATVPADGTANEIYFEDRMAAEEMFINASRDMNYIVLDSRWESIQNDSTRTVAANHDLTIHASQEERVIGDQRITIGGNETLTVSGLRIKTVSANETETVGGSRTIRVGDAHRTSVKGDRTLSVGGSLIEITPNNINRTSRDMVTVVGGSVVKVANEDVSEVARKDSVQVIGGSKIEVAKKDHALDVNTAWTEEVGGSIVCVSNEKYLDNADTTARWNVTSAVVGSAPVVHIEAVESIRFTCGSSVLTMTTDAITITTPSLDLSGATFDADSGMIEHN</sequence>
<dbReference type="Gene3D" id="4.10.220.110">
    <property type="match status" value="1"/>
</dbReference>
<dbReference type="RefSeq" id="WP_136929133.1">
    <property type="nucleotide sequence ID" value="NZ_SSMQ01000010.1"/>
</dbReference>
<dbReference type="NCBIfam" id="TIGR03361">
    <property type="entry name" value="VI_Rhs_Vgr"/>
    <property type="match status" value="1"/>
</dbReference>
<dbReference type="Gene3D" id="3.55.50.10">
    <property type="entry name" value="Baseplate protein-like domains"/>
    <property type="match status" value="1"/>
</dbReference>
<organism evidence="2 3">
    <name type="scientific">Polyangium fumosum</name>
    <dbReference type="NCBI Taxonomy" id="889272"/>
    <lineage>
        <taxon>Bacteria</taxon>
        <taxon>Pseudomonadati</taxon>
        <taxon>Myxococcota</taxon>
        <taxon>Polyangia</taxon>
        <taxon>Polyangiales</taxon>
        <taxon>Polyangiaceae</taxon>
        <taxon>Polyangium</taxon>
    </lineage>
</organism>
<dbReference type="Proteomes" id="UP000309215">
    <property type="component" value="Unassembled WGS sequence"/>
</dbReference>
<dbReference type="SUPFAM" id="SSF69255">
    <property type="entry name" value="gp5 N-terminal domain-like"/>
    <property type="match status" value="1"/>
</dbReference>
<dbReference type="SUPFAM" id="SSF69279">
    <property type="entry name" value="Phage tail proteins"/>
    <property type="match status" value="2"/>
</dbReference>
<dbReference type="InterPro" id="IPR054030">
    <property type="entry name" value="Gp5_Vgr_C"/>
</dbReference>
<dbReference type="Pfam" id="PF22178">
    <property type="entry name" value="Gp5_trimer_C"/>
    <property type="match status" value="1"/>
</dbReference>
<dbReference type="InterPro" id="IPR017847">
    <property type="entry name" value="T6SS_RhsGE_Vgr_subset"/>
</dbReference>
<name>A0A4U1JED8_9BACT</name>
<proteinExistence type="predicted"/>
<dbReference type="AlphaFoldDB" id="A0A4U1JED8"/>
<dbReference type="NCBIfam" id="TIGR01646">
    <property type="entry name" value="vgr_GE"/>
    <property type="match status" value="1"/>
</dbReference>
<gene>
    <name evidence="2" type="primary">tssI</name>
    <name evidence="2" type="ORF">E8A74_12100</name>
</gene>
<protein>
    <submittedName>
        <fullName evidence="2">Type VI secretion system tip protein VgrG</fullName>
    </submittedName>
</protein>
<dbReference type="Gene3D" id="2.30.110.50">
    <property type="match status" value="1"/>
</dbReference>
<reference evidence="2 3" key="1">
    <citation type="submission" date="2019-04" db="EMBL/GenBank/DDBJ databases">
        <authorList>
            <person name="Li Y."/>
            <person name="Wang J."/>
        </authorList>
    </citation>
    <scope>NUCLEOTIDE SEQUENCE [LARGE SCALE GENOMIC DNA]</scope>
    <source>
        <strain evidence="2 3">DSM 14668</strain>
    </source>
</reference>